<gene>
    <name evidence="6" type="ORF">A2J07_02235</name>
</gene>
<protein>
    <recommendedName>
        <fullName evidence="8">Carboxylate transporter</fullName>
    </recommendedName>
</protein>
<organism evidence="6 7">
    <name type="scientific">Fusobacterium necrophorum subsp. funduliforme</name>
    <dbReference type="NCBI Taxonomy" id="143387"/>
    <lineage>
        <taxon>Bacteria</taxon>
        <taxon>Fusobacteriati</taxon>
        <taxon>Fusobacteriota</taxon>
        <taxon>Fusobacteriia</taxon>
        <taxon>Fusobacteriales</taxon>
        <taxon>Fusobacteriaceae</taxon>
        <taxon>Fusobacterium</taxon>
    </lineage>
</organism>
<feature type="transmembrane region" description="Helical" evidence="5">
    <location>
        <begin position="422"/>
        <end position="445"/>
    </location>
</feature>
<feature type="transmembrane region" description="Helical" evidence="5">
    <location>
        <begin position="250"/>
        <end position="266"/>
    </location>
</feature>
<evidence type="ECO:0000256" key="4">
    <source>
        <dbReference type="ARBA" id="ARBA00023136"/>
    </source>
</evidence>
<feature type="transmembrane region" description="Helical" evidence="5">
    <location>
        <begin position="115"/>
        <end position="141"/>
    </location>
</feature>
<evidence type="ECO:0000256" key="2">
    <source>
        <dbReference type="ARBA" id="ARBA00022692"/>
    </source>
</evidence>
<evidence type="ECO:0000313" key="7">
    <source>
        <dbReference type="Proteomes" id="UP000075816"/>
    </source>
</evidence>
<feature type="transmembrane region" description="Helical" evidence="5">
    <location>
        <begin position="382"/>
        <end position="402"/>
    </location>
</feature>
<proteinExistence type="predicted"/>
<keyword evidence="3 5" id="KW-1133">Transmembrane helix</keyword>
<feature type="transmembrane region" description="Helical" evidence="5">
    <location>
        <begin position="306"/>
        <end position="324"/>
    </location>
</feature>
<dbReference type="GO" id="GO:0016020">
    <property type="term" value="C:membrane"/>
    <property type="evidence" value="ECO:0007669"/>
    <property type="project" value="UniProtKB-SubCell"/>
</dbReference>
<evidence type="ECO:0000313" key="6">
    <source>
        <dbReference type="EMBL" id="KYL05575.1"/>
    </source>
</evidence>
<evidence type="ECO:0000256" key="5">
    <source>
        <dbReference type="SAM" id="Phobius"/>
    </source>
</evidence>
<dbReference type="AlphaFoldDB" id="A0A162JDC4"/>
<feature type="transmembrane region" description="Helical" evidence="5">
    <location>
        <begin position="203"/>
        <end position="229"/>
    </location>
</feature>
<feature type="transmembrane region" description="Helical" evidence="5">
    <location>
        <begin position="162"/>
        <end position="183"/>
    </location>
</feature>
<name>A0A162JDC4_9FUSO</name>
<feature type="transmembrane region" description="Helical" evidence="5">
    <location>
        <begin position="344"/>
        <end position="370"/>
    </location>
</feature>
<feature type="transmembrane region" description="Helical" evidence="5">
    <location>
        <begin position="29"/>
        <end position="55"/>
    </location>
</feature>
<keyword evidence="2 5" id="KW-0812">Transmembrane</keyword>
<dbReference type="Proteomes" id="UP000075816">
    <property type="component" value="Unassembled WGS sequence"/>
</dbReference>
<evidence type="ECO:0000256" key="3">
    <source>
        <dbReference type="ARBA" id="ARBA00022989"/>
    </source>
</evidence>
<dbReference type="eggNOG" id="COG0471">
    <property type="taxonomic scope" value="Bacteria"/>
</dbReference>
<comment type="caution">
    <text evidence="6">The sequence shown here is derived from an EMBL/GenBank/DDBJ whole genome shotgun (WGS) entry which is preliminary data.</text>
</comment>
<sequence length="448" mass="49584">MKKFSYLFIVTIIVFLISFYPKIDSVLRVAFLLGFTILCWITSLIPEWLSVFILFTGCSIGKLVPVNVYMSGFYSAATWLILAGLILGAMITFVGLDEYIAGKIQQIFHKSYSNILLGTLLIGTIFIFLMPSAMGRVLIILPILSAFAKKIGYEKGSKEEEGIILIGLLSTYLPAFAVLPANVPNNVLLGSMQSLYNIHFTYISYFLDFFMILGFAKLLILYVLFLILYKNCKSPLNICKGNSLTMNRQQKNASFLLLVTMILWITEKWHGISVGWVGMLASIICALPGSGLLMKKPLRSIGFESFFYIAGIISLGNIARHTEIATKISNYFIEQFSVASMGDYGISILWITLGIVIGLIVTVPGIPAILTPLAANFSEMSSLSILTLCKLQVLSFSNIFFPYQAPPLVVALQETGVSKAKTTGICIAVSLINILFFSNILLYLWKII</sequence>
<reference evidence="6 7" key="1">
    <citation type="submission" date="2016-03" db="EMBL/GenBank/DDBJ databases">
        <title>Comparative genomics of human isolates of Fusobacterium necrophorum.</title>
        <authorList>
            <person name="Jensen A."/>
            <person name="Bank S."/>
            <person name="Andersen P.S."/>
            <person name="Kristensen L.H."/>
            <person name="Prag J."/>
        </authorList>
    </citation>
    <scope>NUCLEOTIDE SEQUENCE [LARGE SCALE GENOMIC DNA]</scope>
    <source>
        <strain evidence="6 7">LS_1264</strain>
    </source>
</reference>
<accession>A0A162JDC4</accession>
<feature type="transmembrane region" description="Helical" evidence="5">
    <location>
        <begin position="5"/>
        <end position="23"/>
    </location>
</feature>
<comment type="subcellular location">
    <subcellularLocation>
        <location evidence="1">Membrane</location>
        <topology evidence="1">Multi-pass membrane protein</topology>
    </subcellularLocation>
</comment>
<dbReference type="InterPro" id="IPR001898">
    <property type="entry name" value="SLC13A/DASS"/>
</dbReference>
<dbReference type="EMBL" id="LVEA01000001">
    <property type="protein sequence ID" value="KYL05575.1"/>
    <property type="molecule type" value="Genomic_DNA"/>
</dbReference>
<dbReference type="RefSeq" id="WP_005959678.1">
    <property type="nucleotide sequence ID" value="NZ_CAXOUM010000027.1"/>
</dbReference>
<evidence type="ECO:0008006" key="8">
    <source>
        <dbReference type="Google" id="ProtNLM"/>
    </source>
</evidence>
<dbReference type="Pfam" id="PF00939">
    <property type="entry name" value="Na_sulph_symp"/>
    <property type="match status" value="1"/>
</dbReference>
<dbReference type="GO" id="GO:0022857">
    <property type="term" value="F:transmembrane transporter activity"/>
    <property type="evidence" value="ECO:0007669"/>
    <property type="project" value="InterPro"/>
</dbReference>
<feature type="transmembrane region" description="Helical" evidence="5">
    <location>
        <begin position="76"/>
        <end position="95"/>
    </location>
</feature>
<dbReference type="KEGG" id="fnf:BSQ88_05330"/>
<feature type="transmembrane region" description="Helical" evidence="5">
    <location>
        <begin position="272"/>
        <end position="294"/>
    </location>
</feature>
<evidence type="ECO:0000256" key="1">
    <source>
        <dbReference type="ARBA" id="ARBA00004141"/>
    </source>
</evidence>
<keyword evidence="4 5" id="KW-0472">Membrane</keyword>